<dbReference type="STRING" id="177199.A0A420YLC0"/>
<feature type="active site" evidence="3">
    <location>
        <position position="252"/>
    </location>
</feature>
<evidence type="ECO:0000259" key="4">
    <source>
        <dbReference type="Pfam" id="PF07859"/>
    </source>
</evidence>
<gene>
    <name evidence="5" type="ORF">DL546_009534</name>
</gene>
<organism evidence="5 6">
    <name type="scientific">Coniochaeta pulveracea</name>
    <dbReference type="NCBI Taxonomy" id="177199"/>
    <lineage>
        <taxon>Eukaryota</taxon>
        <taxon>Fungi</taxon>
        <taxon>Dikarya</taxon>
        <taxon>Ascomycota</taxon>
        <taxon>Pezizomycotina</taxon>
        <taxon>Sordariomycetes</taxon>
        <taxon>Sordariomycetidae</taxon>
        <taxon>Coniochaetales</taxon>
        <taxon>Coniochaetaceae</taxon>
        <taxon>Coniochaeta</taxon>
    </lineage>
</organism>
<keyword evidence="6" id="KW-1185">Reference proteome</keyword>
<dbReference type="SUPFAM" id="SSF53474">
    <property type="entry name" value="alpha/beta-Hydrolases"/>
    <property type="match status" value="1"/>
</dbReference>
<dbReference type="GO" id="GO:0016787">
    <property type="term" value="F:hydrolase activity"/>
    <property type="evidence" value="ECO:0007669"/>
    <property type="project" value="UniProtKB-KW"/>
</dbReference>
<dbReference type="Gene3D" id="3.40.50.1820">
    <property type="entry name" value="alpha/beta hydrolase"/>
    <property type="match status" value="1"/>
</dbReference>
<dbReference type="Pfam" id="PF07859">
    <property type="entry name" value="Abhydrolase_3"/>
    <property type="match status" value="1"/>
</dbReference>
<keyword evidence="2" id="KW-0378">Hydrolase</keyword>
<reference evidence="5 6" key="1">
    <citation type="submission" date="2018-08" db="EMBL/GenBank/DDBJ databases">
        <title>Draft genome of the lignicolous fungus Coniochaeta pulveracea.</title>
        <authorList>
            <person name="Borstlap C.J."/>
            <person name="De Witt R.N."/>
            <person name="Botha A."/>
            <person name="Volschenk H."/>
        </authorList>
    </citation>
    <scope>NUCLEOTIDE SEQUENCE [LARGE SCALE GENOMIC DNA]</scope>
    <source>
        <strain evidence="5 6">CAB683</strain>
    </source>
</reference>
<feature type="domain" description="Alpha/beta hydrolase fold-3" evidence="4">
    <location>
        <begin position="171"/>
        <end position="412"/>
    </location>
</feature>
<accession>A0A420YLC0</accession>
<dbReference type="InterPro" id="IPR013094">
    <property type="entry name" value="AB_hydrolase_3"/>
</dbReference>
<dbReference type="PANTHER" id="PTHR48081:SF25">
    <property type="entry name" value="PUTATIVE (AFU_ORTHOLOGUE AFUA_3G11560)-RELATED"/>
    <property type="match status" value="1"/>
</dbReference>
<dbReference type="InterPro" id="IPR033140">
    <property type="entry name" value="Lipase_GDXG_put_SER_AS"/>
</dbReference>
<comment type="similarity">
    <text evidence="1">Belongs to the 'GDXG' lipolytic enzyme family.</text>
</comment>
<dbReference type="EMBL" id="QVQW01000004">
    <property type="protein sequence ID" value="RKU48693.1"/>
    <property type="molecule type" value="Genomic_DNA"/>
</dbReference>
<proteinExistence type="inferred from homology"/>
<dbReference type="Proteomes" id="UP000275385">
    <property type="component" value="Unassembled WGS sequence"/>
</dbReference>
<comment type="caution">
    <text evidence="5">The sequence shown here is derived from an EMBL/GenBank/DDBJ whole genome shotgun (WGS) entry which is preliminary data.</text>
</comment>
<evidence type="ECO:0000256" key="1">
    <source>
        <dbReference type="ARBA" id="ARBA00010515"/>
    </source>
</evidence>
<evidence type="ECO:0000313" key="5">
    <source>
        <dbReference type="EMBL" id="RKU48693.1"/>
    </source>
</evidence>
<protein>
    <recommendedName>
        <fullName evidence="4">Alpha/beta hydrolase fold-3 domain-containing protein</fullName>
    </recommendedName>
</protein>
<dbReference type="PANTHER" id="PTHR48081">
    <property type="entry name" value="AB HYDROLASE SUPERFAMILY PROTEIN C4A8.06C"/>
    <property type="match status" value="1"/>
</dbReference>
<dbReference type="InterPro" id="IPR029058">
    <property type="entry name" value="AB_hydrolase_fold"/>
</dbReference>
<evidence type="ECO:0000256" key="2">
    <source>
        <dbReference type="ARBA" id="ARBA00022801"/>
    </source>
</evidence>
<dbReference type="InterPro" id="IPR050300">
    <property type="entry name" value="GDXG_lipolytic_enzyme"/>
</dbReference>
<evidence type="ECO:0000256" key="3">
    <source>
        <dbReference type="PROSITE-ProRule" id="PRU10038"/>
    </source>
</evidence>
<name>A0A420YLC0_9PEZI</name>
<dbReference type="OrthoDB" id="5354320at2759"/>
<sequence>MSTHAKDQAESGHGAARYKMYLQIIPKLPVAAKVALFHMLSMSEPSKYVDFRTEVIVSVLRSFLTPSKPMSITATQTLLNRDPGVKGRIWVSTYVASAEPSIRDAMIRAIEGLHKGPPLQDEIKRFPVSVPIEAEWTGYRAAATEESRLPAISEKEKYDEMMKEVTTPTTVLYFHGGAHYLMDPASHRPTCKKLAKLTGGRCYSVRYRLAPQSPFPAAVMDALLSYLTLLYPPADAYHTAVKPEHIVFAGDSAGGNLALALLQTILELNRQSPSEPISWHGQTISHPIPLPAGLALNSPWLDMTHSMPSCTANAAFDYLPAFSAGHELPKHPACEAWPANPPRKTLYVSDALIAHPLCTLLMAKSWKGSPPVYICTGWELLADEDRYLATKLVKDGVCVVFEEYQAMPHCFAMIFNGTPGSRRCFDGWAGYIRDVTGGKPIASSFTIIEAKGLEETPIEVGTLSKFTEEEVQERVNKRIGGAKEVGGLDGLPSPSKL</sequence>
<dbReference type="AlphaFoldDB" id="A0A420YLC0"/>
<dbReference type="PROSITE" id="PS01174">
    <property type="entry name" value="LIPASE_GDXG_SER"/>
    <property type="match status" value="1"/>
</dbReference>
<evidence type="ECO:0000313" key="6">
    <source>
        <dbReference type="Proteomes" id="UP000275385"/>
    </source>
</evidence>